<evidence type="ECO:0008006" key="9">
    <source>
        <dbReference type="Google" id="ProtNLM"/>
    </source>
</evidence>
<feature type="region of interest" description="Disordered" evidence="6">
    <location>
        <begin position="1"/>
        <end position="66"/>
    </location>
</feature>
<dbReference type="InterPro" id="IPR009668">
    <property type="entry name" value="RNA_pol-assoc_fac_A49-like"/>
</dbReference>
<comment type="caution">
    <text evidence="7">The sequence shown here is derived from an EMBL/GenBank/DDBJ whole genome shotgun (WGS) entry which is preliminary data.</text>
</comment>
<feature type="compositionally biased region" description="Basic residues" evidence="6">
    <location>
        <begin position="54"/>
        <end position="63"/>
    </location>
</feature>
<evidence type="ECO:0000313" key="7">
    <source>
        <dbReference type="EMBL" id="RYR62645.1"/>
    </source>
</evidence>
<evidence type="ECO:0000256" key="2">
    <source>
        <dbReference type="ARBA" id="ARBA00009430"/>
    </source>
</evidence>
<protein>
    <recommendedName>
        <fullName evidence="9">DNA-directed RNA polymerase I subunit rpa49</fullName>
    </recommendedName>
</protein>
<evidence type="ECO:0000256" key="3">
    <source>
        <dbReference type="ARBA" id="ARBA00022478"/>
    </source>
</evidence>
<dbReference type="Pfam" id="PF06870">
    <property type="entry name" value="RNA_pol_I_A49"/>
    <property type="match status" value="1"/>
</dbReference>
<evidence type="ECO:0000256" key="1">
    <source>
        <dbReference type="ARBA" id="ARBA00004604"/>
    </source>
</evidence>
<proteinExistence type="inferred from homology"/>
<dbReference type="Proteomes" id="UP000289738">
    <property type="component" value="Chromosome A04"/>
</dbReference>
<dbReference type="EMBL" id="SDMP01000004">
    <property type="protein sequence ID" value="RYR62645.1"/>
    <property type="molecule type" value="Genomic_DNA"/>
</dbReference>
<accession>A0A445DHH3</accession>
<dbReference type="GO" id="GO:0000428">
    <property type="term" value="C:DNA-directed RNA polymerase complex"/>
    <property type="evidence" value="ECO:0007669"/>
    <property type="project" value="UniProtKB-KW"/>
</dbReference>
<evidence type="ECO:0000256" key="4">
    <source>
        <dbReference type="ARBA" id="ARBA00023163"/>
    </source>
</evidence>
<keyword evidence="3" id="KW-0240">DNA-directed RNA polymerase</keyword>
<dbReference type="STRING" id="3818.A0A445DHH3"/>
<keyword evidence="4" id="KW-0804">Transcription</keyword>
<dbReference type="PANTHER" id="PTHR14440">
    <property type="entry name" value="DNA-DIRECTED RNA POLYMERASE I SUBUNIT RPA49"/>
    <property type="match status" value="1"/>
</dbReference>
<evidence type="ECO:0000256" key="5">
    <source>
        <dbReference type="ARBA" id="ARBA00023242"/>
    </source>
</evidence>
<sequence>MGANCNSSIQSHSTQLNRLPPSHEGEAPLATTQSRMDSDEEHAKTLTPTETKDKKHKKKKKKKKDELVKAKIEVVREEQDKIGPVVGYFPSGFDPISDGAAATGFHVYRNRRTRKRMQLVVGSPASPVEYVGTSYAGEAAAGNSSMYAIGVFDKEKGTLKVVPVAANKIFRLEPKVKALDAVDKEPATSTVEELTPLDWAVKQRQITNLFGTKKEITKTKKRLALTQDDDPESQKNLDVKMENVDVNKLALEGTESQVARNIPPCNLSATSPQEAYVLDQIILKGEWGYLEDIYYILLKEEEADFSSYPTFVSNRINKLKNIKDDSEKRKHSCILSFISHLVSFKEQNSFRDNSTKKRLKIPNILRNRFSAMFGNTSGSNSKWLSSEKISLLVCYILVLTLFFDEFETDYCDIARDLKMSQLVVKQHYEHLGCKVKRKNNANHATLPVPLKFPGVRQKKRKR</sequence>
<evidence type="ECO:0000256" key="6">
    <source>
        <dbReference type="SAM" id="MobiDB-lite"/>
    </source>
</evidence>
<dbReference type="AlphaFoldDB" id="A0A445DHH3"/>
<organism evidence="7 8">
    <name type="scientific">Arachis hypogaea</name>
    <name type="common">Peanut</name>
    <dbReference type="NCBI Taxonomy" id="3818"/>
    <lineage>
        <taxon>Eukaryota</taxon>
        <taxon>Viridiplantae</taxon>
        <taxon>Streptophyta</taxon>
        <taxon>Embryophyta</taxon>
        <taxon>Tracheophyta</taxon>
        <taxon>Spermatophyta</taxon>
        <taxon>Magnoliopsida</taxon>
        <taxon>eudicotyledons</taxon>
        <taxon>Gunneridae</taxon>
        <taxon>Pentapetalae</taxon>
        <taxon>rosids</taxon>
        <taxon>fabids</taxon>
        <taxon>Fabales</taxon>
        <taxon>Fabaceae</taxon>
        <taxon>Papilionoideae</taxon>
        <taxon>50 kb inversion clade</taxon>
        <taxon>dalbergioids sensu lato</taxon>
        <taxon>Dalbergieae</taxon>
        <taxon>Pterocarpus clade</taxon>
        <taxon>Arachis</taxon>
    </lineage>
</organism>
<reference evidence="7 8" key="1">
    <citation type="submission" date="2019-01" db="EMBL/GenBank/DDBJ databases">
        <title>Sequencing of cultivated peanut Arachis hypogaea provides insights into genome evolution and oil improvement.</title>
        <authorList>
            <person name="Chen X."/>
        </authorList>
    </citation>
    <scope>NUCLEOTIDE SEQUENCE [LARGE SCALE GENOMIC DNA]</scope>
    <source>
        <strain evidence="8">cv. Fuhuasheng</strain>
        <tissue evidence="7">Leaves</tissue>
    </source>
</reference>
<dbReference type="GO" id="GO:0006351">
    <property type="term" value="P:DNA-templated transcription"/>
    <property type="evidence" value="ECO:0007669"/>
    <property type="project" value="InterPro"/>
</dbReference>
<keyword evidence="8" id="KW-1185">Reference proteome</keyword>
<dbReference type="GO" id="GO:0003677">
    <property type="term" value="F:DNA binding"/>
    <property type="evidence" value="ECO:0007669"/>
    <property type="project" value="InterPro"/>
</dbReference>
<name>A0A445DHH3_ARAHY</name>
<keyword evidence="5" id="KW-0539">Nucleus</keyword>
<comment type="similarity">
    <text evidence="2">Belongs to the eukaryotic RPA49/POLR1E RNA polymerase subunit family.</text>
</comment>
<comment type="subcellular location">
    <subcellularLocation>
        <location evidence="1">Nucleus</location>
        <location evidence="1">Nucleolus</location>
    </subcellularLocation>
</comment>
<evidence type="ECO:0000313" key="8">
    <source>
        <dbReference type="Proteomes" id="UP000289738"/>
    </source>
</evidence>
<gene>
    <name evidence="7" type="ORF">Ahy_A04g020347</name>
</gene>
<dbReference type="GO" id="GO:0005730">
    <property type="term" value="C:nucleolus"/>
    <property type="evidence" value="ECO:0007669"/>
    <property type="project" value="UniProtKB-SubCell"/>
</dbReference>
<feature type="compositionally biased region" description="Polar residues" evidence="6">
    <location>
        <begin position="1"/>
        <end position="17"/>
    </location>
</feature>